<evidence type="ECO:0000256" key="4">
    <source>
        <dbReference type="SAM" id="MobiDB-lite"/>
    </source>
</evidence>
<sequence>MAEKSEIQMMYKFNFSSGMVLAAAISLAAPVWAQAPGGMPPKQVGVVKVSREDVPRIVTLPGRAVAVSSTEIRPRVSGLVLEILYEPGRAIAFGDPMFRIDDTTYQANAASAAAQLASSEAQVTEAQASFTRTEQLVGSGSTQAQVDSARAALDQAKAAVQSAQADLTLAKAQLDWTTVTSPLAGSASVSAISVGDLVTEGQADAMATVTQLDPIEVDMYGPSSRFMSVMDDIADGSLRMNEELNATLTLENGRTYQAVGTLVAPGVTVSTSTGSIDTRFRFDNPENRLLPGMFLRGQVDLGVTEAFLVSQSAASRDKLGNLSAWVFVNGKVSQRNLTEDGSYRQQWIVTDGLEDGDMLVVDGLTGLSEGAEVVSVPVTFDENGVVRDTALHREGAAALTPETEAPSDAPAKE</sequence>
<feature type="domain" description="Multidrug resistance protein MdtA-like C-terminal permuted SH3" evidence="9">
    <location>
        <begin position="306"/>
        <end position="364"/>
    </location>
</feature>
<keyword evidence="5" id="KW-0732">Signal</keyword>
<comment type="similarity">
    <text evidence="2">Belongs to the membrane fusion protein (MFP) (TC 8.A.1) family.</text>
</comment>
<feature type="domain" description="Multidrug resistance protein MdtA-like alpha-helical hairpin" evidence="6">
    <location>
        <begin position="110"/>
        <end position="177"/>
    </location>
</feature>
<organism evidence="10 11">
    <name type="scientific">Puniceibacterium antarcticum</name>
    <dbReference type="NCBI Taxonomy" id="1206336"/>
    <lineage>
        <taxon>Bacteria</taxon>
        <taxon>Pseudomonadati</taxon>
        <taxon>Pseudomonadota</taxon>
        <taxon>Alphaproteobacteria</taxon>
        <taxon>Rhodobacterales</taxon>
        <taxon>Paracoccaceae</taxon>
        <taxon>Puniceibacterium</taxon>
    </lineage>
</organism>
<feature type="signal peptide" evidence="5">
    <location>
        <begin position="1"/>
        <end position="33"/>
    </location>
</feature>
<dbReference type="GO" id="GO:0022857">
    <property type="term" value="F:transmembrane transporter activity"/>
    <property type="evidence" value="ECO:0007669"/>
    <property type="project" value="InterPro"/>
</dbReference>
<dbReference type="GO" id="GO:0046677">
    <property type="term" value="P:response to antibiotic"/>
    <property type="evidence" value="ECO:0007669"/>
    <property type="project" value="TreeGrafter"/>
</dbReference>
<name>A0A2G8RDP8_9RHOB</name>
<dbReference type="AlphaFoldDB" id="A0A2G8RDP8"/>
<protein>
    <submittedName>
        <fullName evidence="10">Uncharacterized protein</fullName>
    </submittedName>
</protein>
<evidence type="ECO:0000256" key="5">
    <source>
        <dbReference type="SAM" id="SignalP"/>
    </source>
</evidence>
<dbReference type="GO" id="GO:0005886">
    <property type="term" value="C:plasma membrane"/>
    <property type="evidence" value="ECO:0007669"/>
    <property type="project" value="TreeGrafter"/>
</dbReference>
<dbReference type="Pfam" id="PF25967">
    <property type="entry name" value="RND-MFP_C"/>
    <property type="match status" value="1"/>
</dbReference>
<feature type="domain" description="Multidrug resistance protein MdtA-like beta-barrel" evidence="8">
    <location>
        <begin position="214"/>
        <end position="302"/>
    </location>
</feature>
<keyword evidence="3" id="KW-0175">Coiled coil</keyword>
<accession>A0A2G8RDP8</accession>
<dbReference type="Proteomes" id="UP000231259">
    <property type="component" value="Unassembled WGS sequence"/>
</dbReference>
<dbReference type="NCBIfam" id="TIGR01730">
    <property type="entry name" value="RND_mfp"/>
    <property type="match status" value="1"/>
</dbReference>
<evidence type="ECO:0000313" key="10">
    <source>
        <dbReference type="EMBL" id="PIL19677.1"/>
    </source>
</evidence>
<evidence type="ECO:0000259" key="9">
    <source>
        <dbReference type="Pfam" id="PF25967"/>
    </source>
</evidence>
<dbReference type="Gene3D" id="1.10.287.470">
    <property type="entry name" value="Helix hairpin bin"/>
    <property type="match status" value="1"/>
</dbReference>
<evidence type="ECO:0000256" key="3">
    <source>
        <dbReference type="SAM" id="Coils"/>
    </source>
</evidence>
<comment type="caution">
    <text evidence="10">The sequence shown here is derived from an EMBL/GenBank/DDBJ whole genome shotgun (WGS) entry which is preliminary data.</text>
</comment>
<dbReference type="Gene3D" id="2.40.420.20">
    <property type="match status" value="1"/>
</dbReference>
<dbReference type="InterPro" id="IPR058627">
    <property type="entry name" value="MdtA-like_C"/>
</dbReference>
<comment type="subcellular location">
    <subcellularLocation>
        <location evidence="1">Cell envelope</location>
    </subcellularLocation>
</comment>
<dbReference type="Pfam" id="PF25944">
    <property type="entry name" value="Beta-barrel_RND"/>
    <property type="match status" value="1"/>
</dbReference>
<dbReference type="Pfam" id="PF25876">
    <property type="entry name" value="HH_MFP_RND"/>
    <property type="match status" value="1"/>
</dbReference>
<dbReference type="SUPFAM" id="SSF111369">
    <property type="entry name" value="HlyD-like secretion proteins"/>
    <property type="match status" value="1"/>
</dbReference>
<gene>
    <name evidence="10" type="ORF">P775_13360</name>
</gene>
<proteinExistence type="inferred from homology"/>
<feature type="chain" id="PRO_5013943375" evidence="5">
    <location>
        <begin position="34"/>
        <end position="413"/>
    </location>
</feature>
<dbReference type="Pfam" id="PF25917">
    <property type="entry name" value="BSH_RND"/>
    <property type="match status" value="1"/>
</dbReference>
<dbReference type="InterPro" id="IPR058624">
    <property type="entry name" value="MdtA-like_HH"/>
</dbReference>
<dbReference type="Gene3D" id="2.40.30.170">
    <property type="match status" value="1"/>
</dbReference>
<evidence type="ECO:0000259" key="7">
    <source>
        <dbReference type="Pfam" id="PF25917"/>
    </source>
</evidence>
<evidence type="ECO:0000313" key="11">
    <source>
        <dbReference type="Proteomes" id="UP000231259"/>
    </source>
</evidence>
<dbReference type="Gene3D" id="2.40.50.100">
    <property type="match status" value="1"/>
</dbReference>
<feature type="region of interest" description="Disordered" evidence="4">
    <location>
        <begin position="394"/>
        <end position="413"/>
    </location>
</feature>
<dbReference type="InterPro" id="IPR058625">
    <property type="entry name" value="MdtA-like_BSH"/>
</dbReference>
<feature type="coiled-coil region" evidence="3">
    <location>
        <begin position="146"/>
        <end position="173"/>
    </location>
</feature>
<evidence type="ECO:0000259" key="6">
    <source>
        <dbReference type="Pfam" id="PF25876"/>
    </source>
</evidence>
<reference evidence="10 11" key="1">
    <citation type="submission" date="2013-09" db="EMBL/GenBank/DDBJ databases">
        <title>Genome sequencing of Phaeobacter antarcticus sp. nov. SM1211.</title>
        <authorList>
            <person name="Zhang X.-Y."/>
            <person name="Liu C."/>
            <person name="Chen X.-L."/>
            <person name="Xie B.-B."/>
            <person name="Qin Q.-L."/>
            <person name="Rong J.-C."/>
            <person name="Zhang Y.-Z."/>
        </authorList>
    </citation>
    <scope>NUCLEOTIDE SEQUENCE [LARGE SCALE GENOMIC DNA]</scope>
    <source>
        <strain evidence="10 11">SM1211</strain>
    </source>
</reference>
<dbReference type="RefSeq" id="WP_245875676.1">
    <property type="nucleotide sequence ID" value="NZ_AWWI01000092.1"/>
</dbReference>
<evidence type="ECO:0000256" key="2">
    <source>
        <dbReference type="ARBA" id="ARBA00009477"/>
    </source>
</evidence>
<keyword evidence="11" id="KW-1185">Reference proteome</keyword>
<dbReference type="EMBL" id="AWWI01000092">
    <property type="protein sequence ID" value="PIL19677.1"/>
    <property type="molecule type" value="Genomic_DNA"/>
</dbReference>
<dbReference type="InterPro" id="IPR058626">
    <property type="entry name" value="MdtA-like_b-barrel"/>
</dbReference>
<evidence type="ECO:0000256" key="1">
    <source>
        <dbReference type="ARBA" id="ARBA00004196"/>
    </source>
</evidence>
<evidence type="ECO:0000259" key="8">
    <source>
        <dbReference type="Pfam" id="PF25944"/>
    </source>
</evidence>
<dbReference type="PANTHER" id="PTHR30158:SF3">
    <property type="entry name" value="MULTIDRUG EFFLUX PUMP SUBUNIT ACRA-RELATED"/>
    <property type="match status" value="1"/>
</dbReference>
<dbReference type="PANTHER" id="PTHR30158">
    <property type="entry name" value="ACRA/E-RELATED COMPONENT OF DRUG EFFLUX TRANSPORTER"/>
    <property type="match status" value="1"/>
</dbReference>
<dbReference type="GO" id="GO:0030313">
    <property type="term" value="C:cell envelope"/>
    <property type="evidence" value="ECO:0007669"/>
    <property type="project" value="UniProtKB-SubCell"/>
</dbReference>
<dbReference type="InterPro" id="IPR006143">
    <property type="entry name" value="RND_pump_MFP"/>
</dbReference>
<feature type="domain" description="Multidrug resistance protein MdtA-like barrel-sandwich hybrid" evidence="7">
    <location>
        <begin position="70"/>
        <end position="210"/>
    </location>
</feature>